<feature type="domain" description="Retrotransposon Copia-like N-terminal" evidence="1">
    <location>
        <begin position="35"/>
        <end position="78"/>
    </location>
</feature>
<dbReference type="Proteomes" id="UP000257109">
    <property type="component" value="Unassembled WGS sequence"/>
</dbReference>
<dbReference type="EMBL" id="QJKJ01014007">
    <property type="protein sequence ID" value="RDX65237.1"/>
    <property type="molecule type" value="Genomic_DNA"/>
</dbReference>
<dbReference type="InterPro" id="IPR029472">
    <property type="entry name" value="Copia-like_N"/>
</dbReference>
<evidence type="ECO:0000259" key="1">
    <source>
        <dbReference type="Pfam" id="PF14244"/>
    </source>
</evidence>
<proteinExistence type="predicted"/>
<feature type="non-terminal residue" evidence="2">
    <location>
        <position position="1"/>
    </location>
</feature>
<comment type="caution">
    <text evidence="2">The sequence shown here is derived from an EMBL/GenBank/DDBJ whole genome shotgun (WGS) entry which is preliminary data.</text>
</comment>
<organism evidence="2 3">
    <name type="scientific">Mucuna pruriens</name>
    <name type="common">Velvet bean</name>
    <name type="synonym">Dolichos pruriens</name>
    <dbReference type="NCBI Taxonomy" id="157652"/>
    <lineage>
        <taxon>Eukaryota</taxon>
        <taxon>Viridiplantae</taxon>
        <taxon>Streptophyta</taxon>
        <taxon>Embryophyta</taxon>
        <taxon>Tracheophyta</taxon>
        <taxon>Spermatophyta</taxon>
        <taxon>Magnoliopsida</taxon>
        <taxon>eudicotyledons</taxon>
        <taxon>Gunneridae</taxon>
        <taxon>Pentapetalae</taxon>
        <taxon>rosids</taxon>
        <taxon>fabids</taxon>
        <taxon>Fabales</taxon>
        <taxon>Fabaceae</taxon>
        <taxon>Papilionoideae</taxon>
        <taxon>50 kb inversion clade</taxon>
        <taxon>NPAAA clade</taxon>
        <taxon>indigoferoid/millettioid clade</taxon>
        <taxon>Phaseoleae</taxon>
        <taxon>Mucuna</taxon>
    </lineage>
</organism>
<dbReference type="Pfam" id="PF14244">
    <property type="entry name" value="Retrotran_gag_3"/>
    <property type="match status" value="1"/>
</dbReference>
<name>A0A371EGR1_MUCPR</name>
<protein>
    <recommendedName>
        <fullName evidence="1">Retrotransposon Copia-like N-terminal domain-containing protein</fullName>
    </recommendedName>
</protein>
<dbReference type="PANTHER" id="PTHR37610">
    <property type="entry name" value="CCHC-TYPE DOMAIN-CONTAINING PROTEIN"/>
    <property type="match status" value="1"/>
</dbReference>
<gene>
    <name evidence="2" type="ORF">CR513_56119</name>
</gene>
<reference evidence="2" key="1">
    <citation type="submission" date="2018-05" db="EMBL/GenBank/DDBJ databases">
        <title>Draft genome of Mucuna pruriens seed.</title>
        <authorList>
            <person name="Nnadi N.E."/>
            <person name="Vos R."/>
            <person name="Hasami M.H."/>
            <person name="Devisetty U.K."/>
            <person name="Aguiy J.C."/>
        </authorList>
    </citation>
    <scope>NUCLEOTIDE SEQUENCE [LARGE SCALE GENOMIC DNA]</scope>
    <source>
        <strain evidence="2">JCA_2017</strain>
    </source>
</reference>
<sequence>MNKAAMVGSSLASADSTSDVMSLEETQLAAISASDHSLQITIHKLNGKNYLEWSTSVQLVIDGKGKFGYLNGDVQAPDSGDLKYRQWRSENSIVTAWLINSMDPVIGKSFMFLRTARDVWEAVKETYELDMFEEEWESNSDSARYKKKKYEEKRQVILKNIHEESALVA</sequence>
<dbReference type="PANTHER" id="PTHR37610:SF75">
    <property type="entry name" value="RETROTRANSPOSON COPIA-LIKE N-TERMINAL DOMAIN-CONTAINING PROTEIN"/>
    <property type="match status" value="1"/>
</dbReference>
<dbReference type="OrthoDB" id="1746033at2759"/>
<keyword evidence="3" id="KW-1185">Reference proteome</keyword>
<accession>A0A371EGR1</accession>
<evidence type="ECO:0000313" key="3">
    <source>
        <dbReference type="Proteomes" id="UP000257109"/>
    </source>
</evidence>
<evidence type="ECO:0000313" key="2">
    <source>
        <dbReference type="EMBL" id="RDX65237.1"/>
    </source>
</evidence>
<dbReference type="AlphaFoldDB" id="A0A371EGR1"/>